<sequence>MWDIPVIPAISGVSPPRQDVVAEITGPPETPSSTFTDWPKTLKPLPAVSWALAGGDLVANLPPGKCHREQMPLTGSS</sequence>
<evidence type="ECO:0000313" key="2">
    <source>
        <dbReference type="Proteomes" id="UP001158067"/>
    </source>
</evidence>
<accession>A0ABY1PR50</accession>
<dbReference type="Proteomes" id="UP001158067">
    <property type="component" value="Unassembled WGS sequence"/>
</dbReference>
<comment type="caution">
    <text evidence="1">The sequence shown here is derived from an EMBL/GenBank/DDBJ whole genome shotgun (WGS) entry which is preliminary data.</text>
</comment>
<keyword evidence="2" id="KW-1185">Reference proteome</keyword>
<dbReference type="EMBL" id="FXUG01000001">
    <property type="protein sequence ID" value="SMP41605.1"/>
    <property type="molecule type" value="Genomic_DNA"/>
</dbReference>
<name>A0ABY1PR50_9BACT</name>
<organism evidence="1 2">
    <name type="scientific">Neorhodopirellula lusitana</name>
    <dbReference type="NCBI Taxonomy" id="445327"/>
    <lineage>
        <taxon>Bacteria</taxon>
        <taxon>Pseudomonadati</taxon>
        <taxon>Planctomycetota</taxon>
        <taxon>Planctomycetia</taxon>
        <taxon>Pirellulales</taxon>
        <taxon>Pirellulaceae</taxon>
        <taxon>Neorhodopirellula</taxon>
    </lineage>
</organism>
<gene>
    <name evidence="1" type="ORF">SAMN06265222_101622</name>
</gene>
<reference evidence="1 2" key="1">
    <citation type="submission" date="2017-05" db="EMBL/GenBank/DDBJ databases">
        <authorList>
            <person name="Varghese N."/>
            <person name="Submissions S."/>
        </authorList>
    </citation>
    <scope>NUCLEOTIDE SEQUENCE [LARGE SCALE GENOMIC DNA]</scope>
    <source>
        <strain evidence="1 2">DSM 25457</strain>
    </source>
</reference>
<proteinExistence type="predicted"/>
<evidence type="ECO:0000313" key="1">
    <source>
        <dbReference type="EMBL" id="SMP41605.1"/>
    </source>
</evidence>
<protein>
    <submittedName>
        <fullName evidence="1">Uncharacterized protein</fullName>
    </submittedName>
</protein>